<evidence type="ECO:0000256" key="3">
    <source>
        <dbReference type="ARBA" id="ARBA00022833"/>
    </source>
</evidence>
<dbReference type="GO" id="GO:0000976">
    <property type="term" value="F:transcription cis-regulatory region binding"/>
    <property type="evidence" value="ECO:0007669"/>
    <property type="project" value="TreeGrafter"/>
</dbReference>
<feature type="binding site" evidence="7">
    <location>
        <position position="117"/>
    </location>
    <ligand>
        <name>Zn(2+)</name>
        <dbReference type="ChEBI" id="CHEBI:29105"/>
    </ligand>
</feature>
<evidence type="ECO:0000256" key="2">
    <source>
        <dbReference type="ARBA" id="ARBA00022491"/>
    </source>
</evidence>
<evidence type="ECO:0000256" key="7">
    <source>
        <dbReference type="PIRSR" id="PIRSR602481-1"/>
    </source>
</evidence>
<evidence type="ECO:0000256" key="1">
    <source>
        <dbReference type="ARBA" id="ARBA00007957"/>
    </source>
</evidence>
<feature type="binding site" evidence="7">
    <location>
        <position position="154"/>
    </location>
    <ligand>
        <name>Zn(2+)</name>
        <dbReference type="ChEBI" id="CHEBI:29105"/>
    </ligand>
</feature>
<keyword evidence="2" id="KW-0678">Repressor</keyword>
<dbReference type="InterPro" id="IPR036390">
    <property type="entry name" value="WH_DNA-bd_sf"/>
</dbReference>
<dbReference type="Gene3D" id="3.30.1490.190">
    <property type="match status" value="1"/>
</dbReference>
<dbReference type="AlphaFoldDB" id="A0A543A2X2"/>
<protein>
    <submittedName>
        <fullName evidence="9">Fur family nickel uptake regulator</fullName>
    </submittedName>
</protein>
<feature type="binding site" evidence="7">
    <location>
        <position position="157"/>
    </location>
    <ligand>
        <name>Zn(2+)</name>
        <dbReference type="ChEBI" id="CHEBI:29105"/>
    </ligand>
</feature>
<evidence type="ECO:0000256" key="4">
    <source>
        <dbReference type="ARBA" id="ARBA00023015"/>
    </source>
</evidence>
<gene>
    <name evidence="9" type="ORF">FB381_0809</name>
</gene>
<dbReference type="SUPFAM" id="SSF46785">
    <property type="entry name" value="Winged helix' DNA-binding domain"/>
    <property type="match status" value="1"/>
</dbReference>
<dbReference type="GO" id="GO:0008270">
    <property type="term" value="F:zinc ion binding"/>
    <property type="evidence" value="ECO:0007669"/>
    <property type="project" value="TreeGrafter"/>
</dbReference>
<evidence type="ECO:0000256" key="6">
    <source>
        <dbReference type="ARBA" id="ARBA00023163"/>
    </source>
</evidence>
<dbReference type="InterPro" id="IPR002481">
    <property type="entry name" value="FUR"/>
</dbReference>
<dbReference type="PANTHER" id="PTHR33202">
    <property type="entry name" value="ZINC UPTAKE REGULATION PROTEIN"/>
    <property type="match status" value="1"/>
</dbReference>
<feature type="compositionally biased region" description="Basic and acidic residues" evidence="8">
    <location>
        <begin position="1"/>
        <end position="10"/>
    </location>
</feature>
<sequence>MAVARSESRNPEGAGQASPDPATRADWREALRAKGYRLTPQRELVLAAVESLRHATPEEVLAVVRESSAAINLSTVYRNLEVLEELGLVRHAHLGERASTYHAVSGRPHFHAVCRKCQKVTSVDPTVADGICGRLREEYAFEADVAHLTVFGVCVDCNQEPT</sequence>
<comment type="cofactor">
    <cofactor evidence="7">
        <name>Zn(2+)</name>
        <dbReference type="ChEBI" id="CHEBI:29105"/>
    </cofactor>
    <text evidence="7">Binds 1 zinc ion per subunit.</text>
</comment>
<evidence type="ECO:0000313" key="9">
    <source>
        <dbReference type="EMBL" id="TQL66939.1"/>
    </source>
</evidence>
<dbReference type="GO" id="GO:1900376">
    <property type="term" value="P:regulation of secondary metabolite biosynthetic process"/>
    <property type="evidence" value="ECO:0007669"/>
    <property type="project" value="TreeGrafter"/>
</dbReference>
<dbReference type="GO" id="GO:0045892">
    <property type="term" value="P:negative regulation of DNA-templated transcription"/>
    <property type="evidence" value="ECO:0007669"/>
    <property type="project" value="TreeGrafter"/>
</dbReference>
<dbReference type="PANTHER" id="PTHR33202:SF7">
    <property type="entry name" value="FERRIC UPTAKE REGULATION PROTEIN"/>
    <property type="match status" value="1"/>
</dbReference>
<keyword evidence="7" id="KW-0479">Metal-binding</keyword>
<keyword evidence="4" id="KW-0805">Transcription regulation</keyword>
<keyword evidence="10" id="KW-1185">Reference proteome</keyword>
<accession>A0A543A2X2</accession>
<evidence type="ECO:0000256" key="8">
    <source>
        <dbReference type="SAM" id="MobiDB-lite"/>
    </source>
</evidence>
<reference evidence="9 10" key="1">
    <citation type="submission" date="2019-06" db="EMBL/GenBank/DDBJ databases">
        <title>Sequencing the genomes of 1000 actinobacteria strains.</title>
        <authorList>
            <person name="Klenk H.-P."/>
        </authorList>
    </citation>
    <scope>NUCLEOTIDE SEQUENCE [LARGE SCALE GENOMIC DNA]</scope>
    <source>
        <strain evidence="9 10">DSM 25218</strain>
    </source>
</reference>
<keyword evidence="5" id="KW-0238">DNA-binding</keyword>
<dbReference type="Gene3D" id="1.10.10.10">
    <property type="entry name" value="Winged helix-like DNA-binding domain superfamily/Winged helix DNA-binding domain"/>
    <property type="match status" value="1"/>
</dbReference>
<keyword evidence="3 7" id="KW-0862">Zinc</keyword>
<dbReference type="GO" id="GO:0003700">
    <property type="term" value="F:DNA-binding transcription factor activity"/>
    <property type="evidence" value="ECO:0007669"/>
    <property type="project" value="InterPro"/>
</dbReference>
<dbReference type="EMBL" id="VFOV01000001">
    <property type="protein sequence ID" value="TQL66939.1"/>
    <property type="molecule type" value="Genomic_DNA"/>
</dbReference>
<comment type="similarity">
    <text evidence="1">Belongs to the Fur family.</text>
</comment>
<name>A0A543A2X2_9ACTN</name>
<feature type="binding site" evidence="7">
    <location>
        <position position="114"/>
    </location>
    <ligand>
        <name>Zn(2+)</name>
        <dbReference type="ChEBI" id="CHEBI:29105"/>
    </ligand>
</feature>
<keyword evidence="6" id="KW-0804">Transcription</keyword>
<comment type="caution">
    <text evidence="9">The sequence shown here is derived from an EMBL/GenBank/DDBJ whole genome shotgun (WGS) entry which is preliminary data.</text>
</comment>
<proteinExistence type="inferred from homology"/>
<dbReference type="RefSeq" id="WP_246087951.1">
    <property type="nucleotide sequence ID" value="NZ_VFOV01000001.1"/>
</dbReference>
<dbReference type="CDD" id="cd07153">
    <property type="entry name" value="Fur_like"/>
    <property type="match status" value="1"/>
</dbReference>
<evidence type="ECO:0000256" key="5">
    <source>
        <dbReference type="ARBA" id="ARBA00023125"/>
    </source>
</evidence>
<dbReference type="InterPro" id="IPR036388">
    <property type="entry name" value="WH-like_DNA-bd_sf"/>
</dbReference>
<organism evidence="9 10">
    <name type="scientific">Nocardioides albertanoniae</name>
    <dbReference type="NCBI Taxonomy" id="1175486"/>
    <lineage>
        <taxon>Bacteria</taxon>
        <taxon>Bacillati</taxon>
        <taxon>Actinomycetota</taxon>
        <taxon>Actinomycetes</taxon>
        <taxon>Propionibacteriales</taxon>
        <taxon>Nocardioidaceae</taxon>
        <taxon>Nocardioides</taxon>
    </lineage>
</organism>
<evidence type="ECO:0000313" key="10">
    <source>
        <dbReference type="Proteomes" id="UP000320209"/>
    </source>
</evidence>
<dbReference type="Proteomes" id="UP000320209">
    <property type="component" value="Unassembled WGS sequence"/>
</dbReference>
<dbReference type="InterPro" id="IPR043135">
    <property type="entry name" value="Fur_C"/>
</dbReference>
<dbReference type="Pfam" id="PF01475">
    <property type="entry name" value="FUR"/>
    <property type="match status" value="1"/>
</dbReference>
<feature type="region of interest" description="Disordered" evidence="8">
    <location>
        <begin position="1"/>
        <end position="24"/>
    </location>
</feature>